<proteinExistence type="predicted"/>
<evidence type="ECO:0000313" key="3">
    <source>
        <dbReference type="Proteomes" id="UP000183832"/>
    </source>
</evidence>
<reference evidence="2 3" key="1">
    <citation type="submission" date="2015-04" db="EMBL/GenBank/DDBJ databases">
        <authorList>
            <person name="Syromyatnikov M.Y."/>
            <person name="Popov V.N."/>
        </authorList>
    </citation>
    <scope>NUCLEOTIDE SEQUENCE [LARGE SCALE GENOMIC DNA]</scope>
</reference>
<feature type="compositionally biased region" description="Basic and acidic residues" evidence="1">
    <location>
        <begin position="317"/>
        <end position="333"/>
    </location>
</feature>
<protein>
    <submittedName>
        <fullName evidence="2">CLUMA_CG008840, isoform A</fullName>
    </submittedName>
</protein>
<feature type="compositionally biased region" description="Polar residues" evidence="1">
    <location>
        <begin position="389"/>
        <end position="399"/>
    </location>
</feature>
<feature type="region of interest" description="Disordered" evidence="1">
    <location>
        <begin position="317"/>
        <end position="336"/>
    </location>
</feature>
<name>A0A1J1IA26_9DIPT</name>
<dbReference type="EMBL" id="CVRI01000041">
    <property type="protein sequence ID" value="CRK95273.1"/>
    <property type="molecule type" value="Genomic_DNA"/>
</dbReference>
<gene>
    <name evidence="2" type="ORF">CLUMA_CG008840</name>
</gene>
<dbReference type="AlphaFoldDB" id="A0A1J1IA26"/>
<feature type="compositionally biased region" description="Polar residues" evidence="1">
    <location>
        <begin position="160"/>
        <end position="169"/>
    </location>
</feature>
<accession>A0A1J1IA26</accession>
<keyword evidence="3" id="KW-1185">Reference proteome</keyword>
<organism evidence="2 3">
    <name type="scientific">Clunio marinus</name>
    <dbReference type="NCBI Taxonomy" id="568069"/>
    <lineage>
        <taxon>Eukaryota</taxon>
        <taxon>Metazoa</taxon>
        <taxon>Ecdysozoa</taxon>
        <taxon>Arthropoda</taxon>
        <taxon>Hexapoda</taxon>
        <taxon>Insecta</taxon>
        <taxon>Pterygota</taxon>
        <taxon>Neoptera</taxon>
        <taxon>Endopterygota</taxon>
        <taxon>Diptera</taxon>
        <taxon>Nematocera</taxon>
        <taxon>Chironomoidea</taxon>
        <taxon>Chironomidae</taxon>
        <taxon>Clunio</taxon>
    </lineage>
</organism>
<feature type="region of interest" description="Disordered" evidence="1">
    <location>
        <begin position="140"/>
        <end position="169"/>
    </location>
</feature>
<feature type="region of interest" description="Disordered" evidence="1">
    <location>
        <begin position="385"/>
        <end position="405"/>
    </location>
</feature>
<evidence type="ECO:0000313" key="2">
    <source>
        <dbReference type="EMBL" id="CRK95273.1"/>
    </source>
</evidence>
<dbReference type="OrthoDB" id="7743843at2759"/>
<evidence type="ECO:0000256" key="1">
    <source>
        <dbReference type="SAM" id="MobiDB-lite"/>
    </source>
</evidence>
<sequence>MRKLRQWSQDCFANITQFTGRCNKNDNKNSNLKSESTYDERNFPTKGISTISSAIREQKIDPKKDNFGLYALKCDRRNSTANARRGILLNLSSTNKVRTKVEINSFQSVEQKHEVFQSCEKLMNANGVMYDDATCSVSGSEQNVSIAPPPPPRRKKRPPTVQQINTNSKPIKKLNIKQGSQSFLKSDSIDKNESGLYRIVTSNAEVAKFSIEQPREEEHVVMVVKTKVQNAIATKAKPVQQQVAKVKSYEFNKHQRTSSIGDIPKPHFTKRNMSGDISGCSFKSEHSIDIFQSNKIMDQRKVFDEFDILFDNTKKESCEKMSDRSEDATEASEKVNSIKNLSSSLSSCSDSETDDNIYPQTSKFIVPIKSEITEENFTMKTVSEAENALVSSPPTASPTRNEEISSKPKIVYEQPKQPRNVVKKKIIYYDDKEELRQLIMNQSQSTTIINNHYNSTLFPKAEEQQSDNIQFLSEGKMPIIFTPKNIKDSPDQQFGMNGNVITSGDYQDSNIKQKSKNMTNSNSLRIFSNKENFVFNL</sequence>
<dbReference type="Proteomes" id="UP000183832">
    <property type="component" value="Unassembled WGS sequence"/>
</dbReference>